<keyword evidence="6" id="KW-0813">Transport</keyword>
<dbReference type="GO" id="GO:0005743">
    <property type="term" value="C:mitochondrial inner membrane"/>
    <property type="evidence" value="ECO:0007669"/>
    <property type="project" value="UniProtKB-SubCell"/>
</dbReference>
<evidence type="ECO:0000259" key="19">
    <source>
        <dbReference type="Pfam" id="PF00361"/>
    </source>
</evidence>
<evidence type="ECO:0000256" key="4">
    <source>
        <dbReference type="ARBA" id="ARBA00012944"/>
    </source>
</evidence>
<dbReference type="InterPro" id="IPR003917">
    <property type="entry name" value="NADH_UbQ_OxRdtase_chain2"/>
</dbReference>
<feature type="transmembrane region" description="Helical" evidence="18">
    <location>
        <begin position="261"/>
        <end position="291"/>
    </location>
</feature>
<dbReference type="PANTHER" id="PTHR46552:SF1">
    <property type="entry name" value="NADH-UBIQUINONE OXIDOREDUCTASE CHAIN 2"/>
    <property type="match status" value="1"/>
</dbReference>
<evidence type="ECO:0000256" key="16">
    <source>
        <dbReference type="ARBA" id="ARBA00023136"/>
    </source>
</evidence>
<name>A0A1B1RRY4_9CRUS</name>
<reference evidence="20" key="1">
    <citation type="submission" date="2016-01" db="EMBL/GenBank/DDBJ databases">
        <title>The deepest mitochondrial genome sequenced from Mariana Trench Hirondellea gigas (Amphipoda).</title>
        <authorList>
            <person name="Lan Y."/>
        </authorList>
    </citation>
    <scope>NUCLEOTIDE SEQUENCE</scope>
</reference>
<feature type="transmembrane region" description="Helical" evidence="18">
    <location>
        <begin position="82"/>
        <end position="100"/>
    </location>
</feature>
<evidence type="ECO:0000256" key="6">
    <source>
        <dbReference type="ARBA" id="ARBA00022448"/>
    </source>
</evidence>
<feature type="transmembrane region" description="Helical" evidence="18">
    <location>
        <begin position="303"/>
        <end position="323"/>
    </location>
</feature>
<keyword evidence="9 18" id="KW-0999">Mitochondrion inner membrane</keyword>
<feature type="transmembrane region" description="Helical" evidence="18">
    <location>
        <begin position="7"/>
        <end position="22"/>
    </location>
</feature>
<dbReference type="InterPro" id="IPR050175">
    <property type="entry name" value="Complex_I_Subunit_2"/>
</dbReference>
<dbReference type="InterPro" id="IPR001750">
    <property type="entry name" value="ND/Mrp_TM"/>
</dbReference>
<accession>A0A1B1RRY4</accession>
<dbReference type="Pfam" id="PF00361">
    <property type="entry name" value="Proton_antipo_M"/>
    <property type="match status" value="2"/>
</dbReference>
<evidence type="ECO:0000256" key="11">
    <source>
        <dbReference type="ARBA" id="ARBA00022982"/>
    </source>
</evidence>
<feature type="transmembrane region" description="Helical" evidence="18">
    <location>
        <begin position="167"/>
        <end position="184"/>
    </location>
</feature>
<keyword evidence="11 18" id="KW-0249">Electron transport</keyword>
<evidence type="ECO:0000256" key="1">
    <source>
        <dbReference type="ARBA" id="ARBA00003257"/>
    </source>
</evidence>
<evidence type="ECO:0000256" key="17">
    <source>
        <dbReference type="ARBA" id="ARBA00049551"/>
    </source>
</evidence>
<feature type="transmembrane region" description="Helical" evidence="18">
    <location>
        <begin position="229"/>
        <end position="249"/>
    </location>
</feature>
<evidence type="ECO:0000256" key="9">
    <source>
        <dbReference type="ARBA" id="ARBA00022792"/>
    </source>
</evidence>
<geneLocation type="mitochondrion" evidence="20"/>
<evidence type="ECO:0000256" key="7">
    <source>
        <dbReference type="ARBA" id="ARBA00022660"/>
    </source>
</evidence>
<dbReference type="PANTHER" id="PTHR46552">
    <property type="entry name" value="NADH-UBIQUINONE OXIDOREDUCTASE CHAIN 2"/>
    <property type="match status" value="1"/>
</dbReference>
<evidence type="ECO:0000256" key="13">
    <source>
        <dbReference type="ARBA" id="ARBA00023027"/>
    </source>
</evidence>
<comment type="subcellular location">
    <subcellularLocation>
        <location evidence="2 18">Mitochondrion inner membrane</location>
        <topology evidence="2 18">Multi-pass membrane protein</topology>
    </subcellularLocation>
</comment>
<keyword evidence="13 18" id="KW-0520">NAD</keyword>
<keyword evidence="15 18" id="KW-0496">Mitochondrion</keyword>
<dbReference type="EC" id="7.1.1.2" evidence="4 18"/>
<comment type="similarity">
    <text evidence="3 18">Belongs to the complex I subunit 2 family.</text>
</comment>
<evidence type="ECO:0000256" key="5">
    <source>
        <dbReference type="ARBA" id="ARBA00021008"/>
    </source>
</evidence>
<keyword evidence="10 18" id="KW-1278">Translocase</keyword>
<proteinExistence type="inferred from homology"/>
<feature type="domain" description="NADH:quinone oxidoreductase/Mrp antiporter transmembrane" evidence="19">
    <location>
        <begin position="82"/>
        <end position="274"/>
    </location>
</feature>
<keyword evidence="7 18" id="KW-0679">Respiratory chain</keyword>
<keyword evidence="14 18" id="KW-0830">Ubiquinone</keyword>
<dbReference type="AlphaFoldDB" id="A0A1B1RRY4"/>
<feature type="transmembrane region" description="Helical" evidence="18">
    <location>
        <begin position="190"/>
        <end position="209"/>
    </location>
</feature>
<comment type="catalytic activity">
    <reaction evidence="17 18">
        <text>a ubiquinone + NADH + 5 H(+)(in) = a ubiquinol + NAD(+) + 4 H(+)(out)</text>
        <dbReference type="Rhea" id="RHEA:29091"/>
        <dbReference type="Rhea" id="RHEA-COMP:9565"/>
        <dbReference type="Rhea" id="RHEA-COMP:9566"/>
        <dbReference type="ChEBI" id="CHEBI:15378"/>
        <dbReference type="ChEBI" id="CHEBI:16389"/>
        <dbReference type="ChEBI" id="CHEBI:17976"/>
        <dbReference type="ChEBI" id="CHEBI:57540"/>
        <dbReference type="ChEBI" id="CHEBI:57945"/>
        <dbReference type="EC" id="7.1.1.2"/>
    </reaction>
</comment>
<protein>
    <recommendedName>
        <fullName evidence="5 18">NADH-ubiquinone oxidoreductase chain 2</fullName>
        <ecNumber evidence="4 18">7.1.1.2</ecNumber>
    </recommendedName>
</protein>
<dbReference type="GO" id="GO:0006120">
    <property type="term" value="P:mitochondrial electron transport, NADH to ubiquinone"/>
    <property type="evidence" value="ECO:0007669"/>
    <property type="project" value="InterPro"/>
</dbReference>
<evidence type="ECO:0000256" key="2">
    <source>
        <dbReference type="ARBA" id="ARBA00004448"/>
    </source>
</evidence>
<gene>
    <name evidence="20" type="primary">ND2</name>
</gene>
<feature type="transmembrane region" description="Helical" evidence="18">
    <location>
        <begin position="138"/>
        <end position="160"/>
    </location>
</feature>
<keyword evidence="12 18" id="KW-1133">Transmembrane helix</keyword>
<feature type="transmembrane region" description="Helical" evidence="18">
    <location>
        <begin position="58"/>
        <end position="76"/>
    </location>
</feature>
<organism evidence="20">
    <name type="scientific">Hirondellea gigas</name>
    <dbReference type="NCBI Taxonomy" id="1518452"/>
    <lineage>
        <taxon>Eukaryota</taxon>
        <taxon>Metazoa</taxon>
        <taxon>Ecdysozoa</taxon>
        <taxon>Arthropoda</taxon>
        <taxon>Crustacea</taxon>
        <taxon>Multicrustacea</taxon>
        <taxon>Malacostraca</taxon>
        <taxon>Eumalacostraca</taxon>
        <taxon>Peracarida</taxon>
        <taxon>Amphipoda</taxon>
        <taxon>Amphilochidea</taxon>
        <taxon>Lysianassida</taxon>
        <taxon>Lysianassidira</taxon>
        <taxon>Lysianassoidea</taxon>
        <taxon>Lysianassidae</taxon>
        <taxon>Hirondellea</taxon>
    </lineage>
</organism>
<sequence length="324" mass="36885">MFLHPTQLLFVFGILMSILLTITVNSWFITWVGMEVSLLSFIPLIFQKNNKYSVESALKYFLIQAVASSIIIFSISLDSYKAMFFILLSLLLKTGSAPFHQWVPSVIQGMSWVVSGLFLTVQKINPLVLISFLSSFSFWGSLICVFVVSSALVGSVGGLVQTSLRKILAFSSISHLSWMLSAMLLANWSWLAYFFVYSLILFSVIYLFYESSLVSLNQIFVKMNPNFNFLASITMLSLGGLPPFTGFIPKWLVLQYLVQSNFLLLCFVLLLGTFVSLFFYCRVFVLNLIYFTFKHNFAFGSKFYIFLILVVNLIGLLLFPWLFI</sequence>
<evidence type="ECO:0000256" key="14">
    <source>
        <dbReference type="ARBA" id="ARBA00023075"/>
    </source>
</evidence>
<evidence type="ECO:0000256" key="3">
    <source>
        <dbReference type="ARBA" id="ARBA00007012"/>
    </source>
</evidence>
<comment type="function">
    <text evidence="18">Core subunit of the mitochondrial membrane respiratory chain NADH dehydrogenase (Complex I) which catalyzes electron transfer from NADH through the respiratory chain, using ubiquinone as an electron acceptor. Essential for the catalytic activity and assembly of complex I.</text>
</comment>
<dbReference type="PRINTS" id="PR01436">
    <property type="entry name" value="NADHDHGNASE2"/>
</dbReference>
<keyword evidence="16 18" id="KW-0472">Membrane</keyword>
<feature type="domain" description="NADH:quinone oxidoreductase/Mrp antiporter transmembrane" evidence="19">
    <location>
        <begin position="25"/>
        <end position="77"/>
    </location>
</feature>
<evidence type="ECO:0000256" key="12">
    <source>
        <dbReference type="ARBA" id="ARBA00022989"/>
    </source>
</evidence>
<evidence type="ECO:0000313" key="20">
    <source>
        <dbReference type="EMBL" id="ANU04556.1"/>
    </source>
</evidence>
<dbReference type="GO" id="GO:0008137">
    <property type="term" value="F:NADH dehydrogenase (ubiquinone) activity"/>
    <property type="evidence" value="ECO:0007669"/>
    <property type="project" value="UniProtKB-EC"/>
</dbReference>
<evidence type="ECO:0000256" key="8">
    <source>
        <dbReference type="ARBA" id="ARBA00022692"/>
    </source>
</evidence>
<evidence type="ECO:0000256" key="15">
    <source>
        <dbReference type="ARBA" id="ARBA00023128"/>
    </source>
</evidence>
<comment type="function">
    <text evidence="1">Core subunit of the mitochondrial membrane respiratory chain NADH dehydrogenase (Complex I) that is believed to belong to the minimal assembly required for catalysis. Complex I functions in the transfer of electrons from NADH to the respiratory chain. The immediate electron acceptor for the enzyme is believed to be ubiquinone.</text>
</comment>
<evidence type="ECO:0000256" key="10">
    <source>
        <dbReference type="ARBA" id="ARBA00022967"/>
    </source>
</evidence>
<keyword evidence="8 18" id="KW-0812">Transmembrane</keyword>
<dbReference type="EMBL" id="KU558990">
    <property type="protein sequence ID" value="ANU04556.1"/>
    <property type="molecule type" value="Genomic_DNA"/>
</dbReference>
<evidence type="ECO:0000256" key="18">
    <source>
        <dbReference type="RuleBase" id="RU003403"/>
    </source>
</evidence>